<keyword evidence="1" id="KW-1133">Transmembrane helix</keyword>
<proteinExistence type="predicted"/>
<evidence type="ECO:0000313" key="3">
    <source>
        <dbReference type="EMBL" id="MCK0537318.1"/>
    </source>
</evidence>
<feature type="transmembrane region" description="Helical" evidence="1">
    <location>
        <begin position="7"/>
        <end position="23"/>
    </location>
</feature>
<dbReference type="Pfam" id="PF00144">
    <property type="entry name" value="Beta-lactamase"/>
    <property type="match status" value="1"/>
</dbReference>
<dbReference type="SUPFAM" id="SSF56601">
    <property type="entry name" value="beta-lactamase/transpeptidase-like"/>
    <property type="match status" value="1"/>
</dbReference>
<protein>
    <submittedName>
        <fullName evidence="3">Beta-lactamase family protein</fullName>
    </submittedName>
</protein>
<keyword evidence="4" id="KW-1185">Reference proteome</keyword>
<keyword evidence="1" id="KW-0812">Transmembrane</keyword>
<sequence>MRQRHIILIALTLLIAAALLWWFRPWSPYSPSVMVNLFHPDHRVENFRHMERVFPYRTLQAADTPYQFPRQPGTLPQHFTYDGRTVEVSEFMRRTETTGLLVLRDGAIRVEEYFLGANEHDRFTSWSMAKTVVATLIAIAHKDGHIPSLQAPVSEYVPELAGRAWGDVTIHNLLLMASGIAFDELYDVAFSDIKMLFYRVFLLGNSVHGTIADLPAGTAQGERLHYISPNTQILGWVLENAVGRPVSEYAQSALWQPLGMEKDAIWSLDQSGTELAFCCLNATLRDYAKLGLLYLQQGQWQGQQVLPENWVREATQRNEPWLAAGNGYSERGYGYHLWIPAEADQEYFFNGVWGQSIWVSEKERVVVVKTSVDPEFRPHTAEMIAFMRAVSAWQ</sequence>
<dbReference type="InterPro" id="IPR012338">
    <property type="entry name" value="Beta-lactam/transpept-like"/>
</dbReference>
<dbReference type="InterPro" id="IPR050789">
    <property type="entry name" value="Diverse_Enzym_Activities"/>
</dbReference>
<dbReference type="PANTHER" id="PTHR43283">
    <property type="entry name" value="BETA-LACTAMASE-RELATED"/>
    <property type="match status" value="1"/>
</dbReference>
<dbReference type="Gene3D" id="3.40.710.10">
    <property type="entry name" value="DD-peptidase/beta-lactamase superfamily"/>
    <property type="match status" value="1"/>
</dbReference>
<organism evidence="3 4">
    <name type="scientific">Alcanivorax quisquiliarum</name>
    <dbReference type="NCBI Taxonomy" id="2933565"/>
    <lineage>
        <taxon>Bacteria</taxon>
        <taxon>Pseudomonadati</taxon>
        <taxon>Pseudomonadota</taxon>
        <taxon>Gammaproteobacteria</taxon>
        <taxon>Oceanospirillales</taxon>
        <taxon>Alcanivoracaceae</taxon>
        <taxon>Alcanivorax</taxon>
    </lineage>
</organism>
<evidence type="ECO:0000259" key="2">
    <source>
        <dbReference type="Pfam" id="PF00144"/>
    </source>
</evidence>
<reference evidence="3" key="1">
    <citation type="submission" date="2022-04" db="EMBL/GenBank/DDBJ databases">
        <title>Alcanivorax sp. CY1518 draft genome sequence.</title>
        <authorList>
            <person name="Zhao G."/>
            <person name="An M."/>
        </authorList>
    </citation>
    <scope>NUCLEOTIDE SEQUENCE</scope>
    <source>
        <strain evidence="3">CY1518</strain>
    </source>
</reference>
<name>A0ABT0E6G4_9GAMM</name>
<dbReference type="PANTHER" id="PTHR43283:SF14">
    <property type="entry name" value="BLL8153 PROTEIN"/>
    <property type="match status" value="1"/>
</dbReference>
<comment type="caution">
    <text evidence="3">The sequence shown here is derived from an EMBL/GenBank/DDBJ whole genome shotgun (WGS) entry which is preliminary data.</text>
</comment>
<gene>
    <name evidence="3" type="ORF">MU846_06295</name>
</gene>
<dbReference type="InterPro" id="IPR001466">
    <property type="entry name" value="Beta-lactam-related"/>
</dbReference>
<dbReference type="EMBL" id="JALKII010000003">
    <property type="protein sequence ID" value="MCK0537318.1"/>
    <property type="molecule type" value="Genomic_DNA"/>
</dbReference>
<keyword evidence="1" id="KW-0472">Membrane</keyword>
<evidence type="ECO:0000256" key="1">
    <source>
        <dbReference type="SAM" id="Phobius"/>
    </source>
</evidence>
<dbReference type="Proteomes" id="UP001165524">
    <property type="component" value="Unassembled WGS sequence"/>
</dbReference>
<accession>A0ABT0E6G4</accession>
<feature type="domain" description="Beta-lactamase-related" evidence="2">
    <location>
        <begin position="90"/>
        <end position="371"/>
    </location>
</feature>
<evidence type="ECO:0000313" key="4">
    <source>
        <dbReference type="Proteomes" id="UP001165524"/>
    </source>
</evidence>
<dbReference type="RefSeq" id="WP_246950490.1">
    <property type="nucleotide sequence ID" value="NZ_JALKII010000003.1"/>
</dbReference>